<proteinExistence type="predicted"/>
<dbReference type="PANTHER" id="PTHR46761:SF2">
    <property type="entry name" value="RAN GTPASE-ACTIVATING PROTEIN 1"/>
    <property type="match status" value="1"/>
</dbReference>
<reference evidence="1 2" key="1">
    <citation type="submission" date="2014-04" db="EMBL/GenBank/DDBJ databases">
        <authorList>
            <consortium name="DOE Joint Genome Institute"/>
            <person name="Kuo A."/>
            <person name="Kohler A."/>
            <person name="Nagy L.G."/>
            <person name="Floudas D."/>
            <person name="Copeland A."/>
            <person name="Barry K.W."/>
            <person name="Cichocki N."/>
            <person name="Veneault-Fourrey C."/>
            <person name="LaButti K."/>
            <person name="Lindquist E.A."/>
            <person name="Lipzen A."/>
            <person name="Lundell T."/>
            <person name="Morin E."/>
            <person name="Murat C."/>
            <person name="Sun H."/>
            <person name="Tunlid A."/>
            <person name="Henrissat B."/>
            <person name="Grigoriev I.V."/>
            <person name="Hibbett D.S."/>
            <person name="Martin F."/>
            <person name="Nordberg H.P."/>
            <person name="Cantor M.N."/>
            <person name="Hua S.X."/>
        </authorList>
    </citation>
    <scope>NUCLEOTIDE SEQUENCE [LARGE SCALE GENOMIC DNA]</scope>
    <source>
        <strain evidence="1 2">LaAM-08-1</strain>
    </source>
</reference>
<keyword evidence="2" id="KW-1185">Reference proteome</keyword>
<dbReference type="SMART" id="SM00368">
    <property type="entry name" value="LRR_RI"/>
    <property type="match status" value="4"/>
</dbReference>
<accession>A0A0C9WPE3</accession>
<dbReference type="OrthoDB" id="120976at2759"/>
<protein>
    <recommendedName>
        <fullName evidence="3">RNI-like protein</fullName>
    </recommendedName>
</protein>
<organism evidence="1 2">
    <name type="scientific">Laccaria amethystina LaAM-08-1</name>
    <dbReference type="NCBI Taxonomy" id="1095629"/>
    <lineage>
        <taxon>Eukaryota</taxon>
        <taxon>Fungi</taxon>
        <taxon>Dikarya</taxon>
        <taxon>Basidiomycota</taxon>
        <taxon>Agaricomycotina</taxon>
        <taxon>Agaricomycetes</taxon>
        <taxon>Agaricomycetidae</taxon>
        <taxon>Agaricales</taxon>
        <taxon>Agaricineae</taxon>
        <taxon>Hydnangiaceae</taxon>
        <taxon>Laccaria</taxon>
    </lineage>
</organism>
<dbReference type="EMBL" id="KN838885">
    <property type="protein sequence ID" value="KIJ92775.1"/>
    <property type="molecule type" value="Genomic_DNA"/>
</dbReference>
<dbReference type="PANTHER" id="PTHR46761">
    <property type="entry name" value="RAN GTPASE-ACTIVATING PROTEIN 1"/>
    <property type="match status" value="1"/>
</dbReference>
<evidence type="ECO:0000313" key="2">
    <source>
        <dbReference type="Proteomes" id="UP000054477"/>
    </source>
</evidence>
<dbReference type="STRING" id="1095629.A0A0C9WPE3"/>
<reference evidence="2" key="2">
    <citation type="submission" date="2015-01" db="EMBL/GenBank/DDBJ databases">
        <title>Evolutionary Origins and Diversification of the Mycorrhizal Mutualists.</title>
        <authorList>
            <consortium name="DOE Joint Genome Institute"/>
            <consortium name="Mycorrhizal Genomics Consortium"/>
            <person name="Kohler A."/>
            <person name="Kuo A."/>
            <person name="Nagy L.G."/>
            <person name="Floudas D."/>
            <person name="Copeland A."/>
            <person name="Barry K.W."/>
            <person name="Cichocki N."/>
            <person name="Veneault-Fourrey C."/>
            <person name="LaButti K."/>
            <person name="Lindquist E.A."/>
            <person name="Lipzen A."/>
            <person name="Lundell T."/>
            <person name="Morin E."/>
            <person name="Murat C."/>
            <person name="Riley R."/>
            <person name="Ohm R."/>
            <person name="Sun H."/>
            <person name="Tunlid A."/>
            <person name="Henrissat B."/>
            <person name="Grigoriev I.V."/>
            <person name="Hibbett D.S."/>
            <person name="Martin F."/>
        </authorList>
    </citation>
    <scope>NUCLEOTIDE SEQUENCE [LARGE SCALE GENOMIC DNA]</scope>
    <source>
        <strain evidence="2">LaAM-08-1</strain>
    </source>
</reference>
<dbReference type="Proteomes" id="UP000054477">
    <property type="component" value="Unassembled WGS sequence"/>
</dbReference>
<dbReference type="HOGENOM" id="CLU_028411_0_0_1"/>
<evidence type="ECO:0008006" key="3">
    <source>
        <dbReference type="Google" id="ProtNLM"/>
    </source>
</evidence>
<gene>
    <name evidence="1" type="ORF">K443DRAFT_685065</name>
</gene>
<dbReference type="SUPFAM" id="SSF52047">
    <property type="entry name" value="RNI-like"/>
    <property type="match status" value="1"/>
</dbReference>
<dbReference type="InterPro" id="IPR032675">
    <property type="entry name" value="LRR_dom_sf"/>
</dbReference>
<dbReference type="Gene3D" id="3.80.10.10">
    <property type="entry name" value="Ribonuclease Inhibitor"/>
    <property type="match status" value="1"/>
</dbReference>
<dbReference type="AlphaFoldDB" id="A0A0C9WPE3"/>
<dbReference type="GO" id="GO:0005096">
    <property type="term" value="F:GTPase activator activity"/>
    <property type="evidence" value="ECO:0007669"/>
    <property type="project" value="InterPro"/>
</dbReference>
<evidence type="ECO:0000313" key="1">
    <source>
        <dbReference type="EMBL" id="KIJ92775.1"/>
    </source>
</evidence>
<dbReference type="InterPro" id="IPR045203">
    <property type="entry name" value="RanGAP1/2"/>
</dbReference>
<sequence length="405" mass="44792">MCTAHKLFSPKPNSGRSRIDLFDAHLHSVEGAERVITLISSRNSVGKLALGHNKLGNEGCAVLRKFLCSTIGKRYAISEIDLNTNAIGNEGLSAISEFLKGDQHLKVLLMRNNSFSGDPPTISKFVNAVNNSNLEILSLSANRSLSDAFVEVFLPALNAPSLRELHLSTMNLTPLSCPYILDFIADPQRCHLHTLKCSGNTLGLQAVRSIMDAVTRKNYALVTLDLYANQLASDSLSDTLSSEHDSNGEHTDVDEATALNLAWRVCQQRLNLALTRNGLLKRSVERESLQLLRYARILLLHTQCIESPVRLLPAPPIPKNVSVTSLPIEIQHHILSFLAPHLSSGQLIRVIGYASSANTLPCLLPCLSGFGSGIREWMQNTELRKEQRRIWFDKLRCSSFEPELD</sequence>
<name>A0A0C9WPE3_9AGAR</name>